<evidence type="ECO:0000313" key="2">
    <source>
        <dbReference type="Proteomes" id="UP001204814"/>
    </source>
</evidence>
<sequence>MAFVDFFGNFVRKKDVYLKYSTNEQWTGEYWIDGHKIYQVSYNLGTINAFKKITNIPNFDRNIRYEYSMRASDKISGMNSTVNTDLFVTTGGDVYINTNGNTRYDVVLTLWYTKTTG</sequence>
<protein>
    <submittedName>
        <fullName evidence="1">Uncharacterized protein</fullName>
    </submittedName>
</protein>
<accession>A0AAP2UBZ1</accession>
<name>A0AAP2UBZ1_9FIRM</name>
<dbReference type="Proteomes" id="UP001204814">
    <property type="component" value="Unassembled WGS sequence"/>
</dbReference>
<evidence type="ECO:0000313" key="1">
    <source>
        <dbReference type="EMBL" id="MCQ5060356.1"/>
    </source>
</evidence>
<proteinExistence type="predicted"/>
<organism evidence="1 2">
    <name type="scientific">Faecalibacillus intestinalis</name>
    <dbReference type="NCBI Taxonomy" id="1982626"/>
    <lineage>
        <taxon>Bacteria</taxon>
        <taxon>Bacillati</taxon>
        <taxon>Bacillota</taxon>
        <taxon>Erysipelotrichia</taxon>
        <taxon>Erysipelotrichales</taxon>
        <taxon>Coprobacillaceae</taxon>
        <taxon>Faecalibacillus</taxon>
    </lineage>
</organism>
<reference evidence="1" key="1">
    <citation type="submission" date="2022-06" db="EMBL/GenBank/DDBJ databases">
        <title>Isolation of gut microbiota from human fecal samples.</title>
        <authorList>
            <person name="Pamer E.G."/>
            <person name="Barat B."/>
            <person name="Waligurski E."/>
            <person name="Medina S."/>
            <person name="Paddock L."/>
            <person name="Mostad J."/>
        </authorList>
    </citation>
    <scope>NUCLEOTIDE SEQUENCE</scope>
    <source>
        <strain evidence="1">DFI.6.24</strain>
    </source>
</reference>
<comment type="caution">
    <text evidence="1">The sequence shown here is derived from an EMBL/GenBank/DDBJ whole genome shotgun (WGS) entry which is preliminary data.</text>
</comment>
<gene>
    <name evidence="1" type="ORF">NE542_00670</name>
</gene>
<dbReference type="AlphaFoldDB" id="A0AAP2UBZ1"/>
<dbReference type="EMBL" id="JANGBO010000001">
    <property type="protein sequence ID" value="MCQ5060356.1"/>
    <property type="molecule type" value="Genomic_DNA"/>
</dbReference>
<dbReference type="RefSeq" id="WP_117828486.1">
    <property type="nucleotide sequence ID" value="NZ_JAJDKX010000003.1"/>
</dbReference>